<keyword evidence="2" id="KW-0472">Membrane</keyword>
<comment type="caution">
    <text evidence="3">The sequence shown here is derived from an EMBL/GenBank/DDBJ whole genome shotgun (WGS) entry which is preliminary data.</text>
</comment>
<dbReference type="RefSeq" id="WP_140736624.1">
    <property type="nucleotide sequence ID" value="NZ_RCZM01000001.1"/>
</dbReference>
<reference evidence="3 4" key="1">
    <citation type="journal article" date="2019" name="Environ. Microbiol.">
        <title>Species interactions and distinct microbial communities in high Arctic permafrost affected cryosols are associated with the CH4 and CO2 gas fluxes.</title>
        <authorList>
            <person name="Altshuler I."/>
            <person name="Hamel J."/>
            <person name="Turney S."/>
            <person name="Magnuson E."/>
            <person name="Levesque R."/>
            <person name="Greer C."/>
            <person name="Whyte L.G."/>
        </authorList>
    </citation>
    <scope>NUCLEOTIDE SEQUENCE [LARGE SCALE GENOMIC DNA]</scope>
    <source>
        <strain evidence="3 4">S9.3A</strain>
    </source>
</reference>
<keyword evidence="2" id="KW-0812">Transmembrane</keyword>
<accession>A0A502D1E6</accession>
<feature type="region of interest" description="Disordered" evidence="1">
    <location>
        <begin position="1"/>
        <end position="62"/>
    </location>
</feature>
<dbReference type="OrthoDB" id="4871608at2"/>
<dbReference type="AlphaFoldDB" id="A0A502D1E6"/>
<feature type="transmembrane region" description="Helical" evidence="2">
    <location>
        <begin position="107"/>
        <end position="126"/>
    </location>
</feature>
<proteinExistence type="predicted"/>
<evidence type="ECO:0000313" key="4">
    <source>
        <dbReference type="Proteomes" id="UP000317722"/>
    </source>
</evidence>
<evidence type="ECO:0000256" key="2">
    <source>
        <dbReference type="SAM" id="Phobius"/>
    </source>
</evidence>
<gene>
    <name evidence="3" type="ORF">EAH86_00155</name>
</gene>
<feature type="compositionally biased region" description="Low complexity" evidence="1">
    <location>
        <begin position="10"/>
        <end position="20"/>
    </location>
</feature>
<evidence type="ECO:0000313" key="3">
    <source>
        <dbReference type="EMBL" id="TPG18988.1"/>
    </source>
</evidence>
<protein>
    <submittedName>
        <fullName evidence="3">Uncharacterized protein</fullName>
    </submittedName>
</protein>
<keyword evidence="2" id="KW-1133">Transmembrane helix</keyword>
<feature type="transmembrane region" description="Helical" evidence="2">
    <location>
        <begin position="67"/>
        <end position="87"/>
    </location>
</feature>
<evidence type="ECO:0000256" key="1">
    <source>
        <dbReference type="SAM" id="MobiDB-lite"/>
    </source>
</evidence>
<dbReference type="EMBL" id="RCZM01000001">
    <property type="protein sequence ID" value="TPG18988.1"/>
    <property type="molecule type" value="Genomic_DNA"/>
</dbReference>
<feature type="transmembrane region" description="Helical" evidence="2">
    <location>
        <begin position="133"/>
        <end position="159"/>
    </location>
</feature>
<organism evidence="3 4">
    <name type="scientific">Pedococcus bigeumensis</name>
    <dbReference type="NCBI Taxonomy" id="433644"/>
    <lineage>
        <taxon>Bacteria</taxon>
        <taxon>Bacillati</taxon>
        <taxon>Actinomycetota</taxon>
        <taxon>Actinomycetes</taxon>
        <taxon>Micrococcales</taxon>
        <taxon>Intrasporangiaceae</taxon>
        <taxon>Pedococcus</taxon>
    </lineage>
</organism>
<sequence length="162" mass="16321">MTQPPPPNPHGQNPYGQNPYGQPPGSPPGLPPGLPPGQRPPGQPPSGPVGPSSGGPWRSPRRGRSNVAKFWTGVALCLPALFVAGALQAIPRAIASSLSLPPELGQFSTLGLDLALFGAFITGLVAEKTRFIVLGILAGIAVLFVVAAGACVLLLAGLASGN</sequence>
<feature type="compositionally biased region" description="Pro residues" evidence="1">
    <location>
        <begin position="21"/>
        <end position="48"/>
    </location>
</feature>
<name>A0A502D1E6_9MICO</name>
<dbReference type="Proteomes" id="UP000317722">
    <property type="component" value="Unassembled WGS sequence"/>
</dbReference>
<keyword evidence="4" id="KW-1185">Reference proteome</keyword>
<feature type="compositionally biased region" description="Low complexity" evidence="1">
    <location>
        <begin position="49"/>
        <end position="58"/>
    </location>
</feature>